<proteinExistence type="predicted"/>
<dbReference type="GO" id="GO:0051301">
    <property type="term" value="P:cell division"/>
    <property type="evidence" value="ECO:0007669"/>
    <property type="project" value="InterPro"/>
</dbReference>
<feature type="transmembrane region" description="Helical" evidence="6">
    <location>
        <begin position="178"/>
        <end position="195"/>
    </location>
</feature>
<dbReference type="PANTHER" id="PTHR30474:SF1">
    <property type="entry name" value="PEPTIDOGLYCAN GLYCOSYLTRANSFERASE MRDB"/>
    <property type="match status" value="1"/>
</dbReference>
<dbReference type="GO" id="GO:0008360">
    <property type="term" value="P:regulation of cell shape"/>
    <property type="evidence" value="ECO:0007669"/>
    <property type="project" value="UniProtKB-KW"/>
</dbReference>
<evidence type="ECO:0000256" key="2">
    <source>
        <dbReference type="ARBA" id="ARBA00022692"/>
    </source>
</evidence>
<protein>
    <submittedName>
        <fullName evidence="7">Rod shape-determining protein RodA</fullName>
    </submittedName>
</protein>
<dbReference type="NCBIfam" id="TIGR02210">
    <property type="entry name" value="rodA_shape"/>
    <property type="match status" value="1"/>
</dbReference>
<dbReference type="Pfam" id="PF01098">
    <property type="entry name" value="FTSW_RODA_SPOVE"/>
    <property type="match status" value="1"/>
</dbReference>
<feature type="transmembrane region" description="Helical" evidence="6">
    <location>
        <begin position="20"/>
        <end position="43"/>
    </location>
</feature>
<evidence type="ECO:0000313" key="7">
    <source>
        <dbReference type="EMBL" id="KKR69764.1"/>
    </source>
</evidence>
<comment type="subcellular location">
    <subcellularLocation>
        <location evidence="1">Membrane</location>
        <topology evidence="1">Multi-pass membrane protein</topology>
    </subcellularLocation>
</comment>
<dbReference type="AlphaFoldDB" id="A0A0G0SYB9"/>
<evidence type="ECO:0000256" key="4">
    <source>
        <dbReference type="ARBA" id="ARBA00022989"/>
    </source>
</evidence>
<dbReference type="GO" id="GO:0015648">
    <property type="term" value="F:lipid-linked peptidoglycan transporter activity"/>
    <property type="evidence" value="ECO:0007669"/>
    <property type="project" value="TreeGrafter"/>
</dbReference>
<name>A0A0G0SYB9_9BACT</name>
<dbReference type="InterPro" id="IPR011923">
    <property type="entry name" value="RodA/MrdB"/>
</dbReference>
<dbReference type="PATRIC" id="fig|1618744.3.peg.588"/>
<feature type="transmembrane region" description="Helical" evidence="6">
    <location>
        <begin position="320"/>
        <end position="342"/>
    </location>
</feature>
<dbReference type="GO" id="GO:0032153">
    <property type="term" value="C:cell division site"/>
    <property type="evidence" value="ECO:0007669"/>
    <property type="project" value="TreeGrafter"/>
</dbReference>
<comment type="caution">
    <text evidence="7">The sequence shown here is derived from an EMBL/GenBank/DDBJ whole genome shotgun (WGS) entry which is preliminary data.</text>
</comment>
<evidence type="ECO:0000256" key="3">
    <source>
        <dbReference type="ARBA" id="ARBA00022960"/>
    </source>
</evidence>
<accession>A0A0G0SYB9</accession>
<evidence type="ECO:0000256" key="5">
    <source>
        <dbReference type="ARBA" id="ARBA00023136"/>
    </source>
</evidence>
<keyword evidence="5 6" id="KW-0472">Membrane</keyword>
<sequence length="394" mass="43881">MAEKALKRIDPVRGRGSLRVLAASNGVDWMLVSFIIPIIATGLVTMKSFALLENTGNFFSRQVVWVLISLTVFFIFSFIDFRFLKRTDVLVSIFLFISLLLLALFVLGKVSHGAQSWFDFGIFSFQPADLMKLAVVLILAKYFSRRHVEIKNIKHIFISGFYALVPFGLVLLQPDFGSAMIIFFIWLGMVLVSGISKTHLFAVLVSSAVIFAVFWFFVFAPYQKARISNFINPLTDIQGTGYNAFQSTIAVGSGQIVGKGLGFGTQSRLKFLPESQSDFIFAAFAEEWGLIGSFLILLFYSLAIWRILYTASLGASNFEILFGMGIAIFFMSQILINIGMNLGLMPVTGIPLPFMSYGGSHLLIEFAGLGILMSMRKYARPVHRDDTKNEFLGA</sequence>
<dbReference type="Proteomes" id="UP000034452">
    <property type="component" value="Unassembled WGS sequence"/>
</dbReference>
<evidence type="ECO:0000313" key="8">
    <source>
        <dbReference type="Proteomes" id="UP000034452"/>
    </source>
</evidence>
<keyword evidence="2 6" id="KW-0812">Transmembrane</keyword>
<evidence type="ECO:0000256" key="1">
    <source>
        <dbReference type="ARBA" id="ARBA00004141"/>
    </source>
</evidence>
<dbReference type="InterPro" id="IPR001182">
    <property type="entry name" value="FtsW/RodA"/>
</dbReference>
<feature type="transmembrane region" description="Helical" evidence="6">
    <location>
        <begin position="88"/>
        <end position="108"/>
    </location>
</feature>
<keyword evidence="3" id="KW-0133">Cell shape</keyword>
<feature type="transmembrane region" description="Helical" evidence="6">
    <location>
        <begin position="120"/>
        <end position="143"/>
    </location>
</feature>
<dbReference type="EMBL" id="LBZL01000022">
    <property type="protein sequence ID" value="KKR69764.1"/>
    <property type="molecule type" value="Genomic_DNA"/>
</dbReference>
<feature type="transmembrane region" description="Helical" evidence="6">
    <location>
        <begin position="354"/>
        <end position="374"/>
    </location>
</feature>
<gene>
    <name evidence="7" type="ORF">UU13_C0022G0005</name>
</gene>
<feature type="transmembrane region" description="Helical" evidence="6">
    <location>
        <begin position="63"/>
        <end position="81"/>
    </location>
</feature>
<organism evidence="7 8">
    <name type="scientific">Candidatus Nomurabacteria bacterium GW2011_GWB1_40_7</name>
    <dbReference type="NCBI Taxonomy" id="1618744"/>
    <lineage>
        <taxon>Bacteria</taxon>
        <taxon>Candidatus Nomuraibacteriota</taxon>
    </lineage>
</organism>
<dbReference type="GO" id="GO:0005886">
    <property type="term" value="C:plasma membrane"/>
    <property type="evidence" value="ECO:0007669"/>
    <property type="project" value="TreeGrafter"/>
</dbReference>
<feature type="transmembrane region" description="Helical" evidence="6">
    <location>
        <begin position="200"/>
        <end position="220"/>
    </location>
</feature>
<keyword evidence="4 6" id="KW-1133">Transmembrane helix</keyword>
<feature type="transmembrane region" description="Helical" evidence="6">
    <location>
        <begin position="155"/>
        <end position="172"/>
    </location>
</feature>
<reference evidence="7 8" key="1">
    <citation type="journal article" date="2015" name="Nature">
        <title>rRNA introns, odd ribosomes, and small enigmatic genomes across a large radiation of phyla.</title>
        <authorList>
            <person name="Brown C.T."/>
            <person name="Hug L.A."/>
            <person name="Thomas B.C."/>
            <person name="Sharon I."/>
            <person name="Castelle C.J."/>
            <person name="Singh A."/>
            <person name="Wilkins M.J."/>
            <person name="Williams K.H."/>
            <person name="Banfield J.F."/>
        </authorList>
    </citation>
    <scope>NUCLEOTIDE SEQUENCE [LARGE SCALE GENOMIC DNA]</scope>
</reference>
<dbReference type="PANTHER" id="PTHR30474">
    <property type="entry name" value="CELL CYCLE PROTEIN"/>
    <property type="match status" value="1"/>
</dbReference>
<evidence type="ECO:0000256" key="6">
    <source>
        <dbReference type="SAM" id="Phobius"/>
    </source>
</evidence>
<feature type="transmembrane region" description="Helical" evidence="6">
    <location>
        <begin position="288"/>
        <end position="308"/>
    </location>
</feature>